<evidence type="ECO:0000256" key="5">
    <source>
        <dbReference type="ARBA" id="ARBA00022968"/>
    </source>
</evidence>
<dbReference type="FunFam" id="3.40.50.720:FF:000065">
    <property type="entry name" value="UDP-glucuronic acid decarboxylase 1"/>
    <property type="match status" value="1"/>
</dbReference>
<gene>
    <name evidence="14" type="ORF">C5U48_11065</name>
</gene>
<keyword evidence="5" id="KW-0735">Signal-anchor</keyword>
<evidence type="ECO:0000256" key="2">
    <source>
        <dbReference type="ARBA" id="ARBA00004323"/>
    </source>
</evidence>
<dbReference type="EMBL" id="PUEV01000051">
    <property type="protein sequence ID" value="PQM52196.1"/>
    <property type="molecule type" value="Genomic_DNA"/>
</dbReference>
<dbReference type="GO" id="GO:0048040">
    <property type="term" value="F:UDP-glucuronate decarboxylase activity"/>
    <property type="evidence" value="ECO:0007669"/>
    <property type="project" value="TreeGrafter"/>
</dbReference>
<evidence type="ECO:0000256" key="11">
    <source>
        <dbReference type="ARBA" id="ARBA00023239"/>
    </source>
</evidence>
<evidence type="ECO:0000256" key="7">
    <source>
        <dbReference type="ARBA" id="ARBA00023027"/>
    </source>
</evidence>
<dbReference type="GO" id="GO:0042732">
    <property type="term" value="P:D-xylose metabolic process"/>
    <property type="evidence" value="ECO:0007669"/>
    <property type="project" value="InterPro"/>
</dbReference>
<evidence type="ECO:0000313" key="15">
    <source>
        <dbReference type="Proteomes" id="UP000237911"/>
    </source>
</evidence>
<dbReference type="Gene3D" id="3.40.50.720">
    <property type="entry name" value="NAD(P)-binding Rossmann-like Domain"/>
    <property type="match status" value="1"/>
</dbReference>
<sequence>MRALRRVLITGGAGFLGSRLCARLLADGTQRIWCVDDLSTSSATNLSAVQRLRGVDFVEHDIAQGFADPACFGPLDAVFHLASPASPPDYLRLPIATLRAGGQGTAVALGIAEACRARFVLASTSEVYGDPLVHPQPESYWGNVNPIGLRSVYDEAKRFAEALTFAYRRARNADVGVARIFNSYGPGMRPDDGRMVPTFCGQALRGEPITVAGTGRQTRSLCYVDDTIAGLIALAARDVTGPINIGSPEEFTVVHVAELIRERSGSQSPIRYVAAAEDDPRRRCPDIRRARESLDWEPKVNVPDGLEATIAWFRSQIDFTATV</sequence>
<organism evidence="14 15">
    <name type="scientific">Mycolicibacter virginiensis</name>
    <dbReference type="NCBI Taxonomy" id="1795032"/>
    <lineage>
        <taxon>Bacteria</taxon>
        <taxon>Bacillati</taxon>
        <taxon>Actinomycetota</taxon>
        <taxon>Actinomycetes</taxon>
        <taxon>Mycobacteriales</taxon>
        <taxon>Mycobacteriaceae</taxon>
        <taxon>Mycolicibacter</taxon>
    </lineage>
</organism>
<dbReference type="PANTHER" id="PTHR43078">
    <property type="entry name" value="UDP-GLUCURONIC ACID DECARBOXYLASE-RELATED"/>
    <property type="match status" value="1"/>
</dbReference>
<dbReference type="InterPro" id="IPR036291">
    <property type="entry name" value="NAD(P)-bd_dom_sf"/>
</dbReference>
<keyword evidence="3" id="KW-0812">Transmembrane</keyword>
<dbReference type="Pfam" id="PF01370">
    <property type="entry name" value="Epimerase"/>
    <property type="match status" value="1"/>
</dbReference>
<keyword evidence="15" id="KW-1185">Reference proteome</keyword>
<comment type="subcellular location">
    <subcellularLocation>
        <location evidence="2">Golgi apparatus membrane</location>
        <topology evidence="2">Single-pass type II membrane protein</topology>
    </subcellularLocation>
    <subcellularLocation>
        <location evidence="12">Golgi apparatus</location>
        <location evidence="12">Golgi stack membrane</location>
    </subcellularLocation>
</comment>
<evidence type="ECO:0000313" key="14">
    <source>
        <dbReference type="EMBL" id="PQM52196.1"/>
    </source>
</evidence>
<feature type="domain" description="NAD-dependent epimerase/dehydratase" evidence="13">
    <location>
        <begin position="7"/>
        <end position="246"/>
    </location>
</feature>
<keyword evidence="4" id="KW-0210">Decarboxylase</keyword>
<evidence type="ECO:0000256" key="8">
    <source>
        <dbReference type="ARBA" id="ARBA00023034"/>
    </source>
</evidence>
<dbReference type="Proteomes" id="UP000237911">
    <property type="component" value="Unassembled WGS sequence"/>
</dbReference>
<evidence type="ECO:0000259" key="13">
    <source>
        <dbReference type="Pfam" id="PF01370"/>
    </source>
</evidence>
<accession>A0A9X7NYM8</accession>
<keyword evidence="11" id="KW-0456">Lyase</keyword>
<dbReference type="SUPFAM" id="SSF51735">
    <property type="entry name" value="NAD(P)-binding Rossmann-fold domains"/>
    <property type="match status" value="1"/>
</dbReference>
<evidence type="ECO:0000256" key="1">
    <source>
        <dbReference type="ARBA" id="ARBA00001911"/>
    </source>
</evidence>
<evidence type="ECO:0000256" key="9">
    <source>
        <dbReference type="ARBA" id="ARBA00023136"/>
    </source>
</evidence>
<keyword evidence="8" id="KW-0333">Golgi apparatus</keyword>
<name>A0A9X7NYM8_9MYCO</name>
<dbReference type="AlphaFoldDB" id="A0A9X7NYM8"/>
<reference evidence="14 15" key="1">
    <citation type="submission" date="2018-02" db="EMBL/GenBank/DDBJ databases">
        <title>Draft genome sequence of Mycobacterium virginiense isolated from mud of a swine farm in Japan.</title>
        <authorList>
            <person name="Ohya K."/>
        </authorList>
    </citation>
    <scope>NUCLEOTIDE SEQUENCE [LARGE SCALE GENOMIC DNA]</scope>
    <source>
        <strain evidence="14 15">GF75</strain>
    </source>
</reference>
<dbReference type="InterPro" id="IPR044516">
    <property type="entry name" value="UXS-like"/>
</dbReference>
<keyword evidence="10" id="KW-0325">Glycoprotein</keyword>
<proteinExistence type="predicted"/>
<evidence type="ECO:0000256" key="12">
    <source>
        <dbReference type="ARBA" id="ARBA00037859"/>
    </source>
</evidence>
<keyword evidence="7" id="KW-0520">NAD</keyword>
<protein>
    <submittedName>
        <fullName evidence="14">Epimerase</fullName>
    </submittedName>
</protein>
<evidence type="ECO:0000256" key="4">
    <source>
        <dbReference type="ARBA" id="ARBA00022793"/>
    </source>
</evidence>
<evidence type="ECO:0000256" key="6">
    <source>
        <dbReference type="ARBA" id="ARBA00022989"/>
    </source>
</evidence>
<dbReference type="GO" id="GO:0070403">
    <property type="term" value="F:NAD+ binding"/>
    <property type="evidence" value="ECO:0007669"/>
    <property type="project" value="InterPro"/>
</dbReference>
<dbReference type="GO" id="GO:0005737">
    <property type="term" value="C:cytoplasm"/>
    <property type="evidence" value="ECO:0007669"/>
    <property type="project" value="TreeGrafter"/>
</dbReference>
<keyword evidence="6" id="KW-1133">Transmembrane helix</keyword>
<dbReference type="InterPro" id="IPR001509">
    <property type="entry name" value="Epimerase_deHydtase"/>
</dbReference>
<comment type="cofactor">
    <cofactor evidence="1">
        <name>NAD(+)</name>
        <dbReference type="ChEBI" id="CHEBI:57540"/>
    </cofactor>
</comment>
<evidence type="ECO:0000256" key="10">
    <source>
        <dbReference type="ARBA" id="ARBA00023180"/>
    </source>
</evidence>
<keyword evidence="9" id="KW-0472">Membrane</keyword>
<evidence type="ECO:0000256" key="3">
    <source>
        <dbReference type="ARBA" id="ARBA00022692"/>
    </source>
</evidence>
<dbReference type="RefSeq" id="WP_105295096.1">
    <property type="nucleotide sequence ID" value="NZ_PUEV01000051.1"/>
</dbReference>
<comment type="caution">
    <text evidence="14">The sequence shown here is derived from an EMBL/GenBank/DDBJ whole genome shotgun (WGS) entry which is preliminary data.</text>
</comment>
<dbReference type="PANTHER" id="PTHR43078:SF6">
    <property type="entry name" value="UDP-GLUCURONIC ACID DECARBOXYLASE 1"/>
    <property type="match status" value="1"/>
</dbReference>